<dbReference type="Gene3D" id="3.40.50.1110">
    <property type="entry name" value="SGNH hydrolase"/>
    <property type="match status" value="2"/>
</dbReference>
<dbReference type="GO" id="GO:0004622">
    <property type="term" value="F:phosphatidylcholine lysophospholipase activity"/>
    <property type="evidence" value="ECO:0000318"/>
    <property type="project" value="GO_Central"/>
</dbReference>
<dbReference type="Ensembl" id="ENSORLT00000016729.2">
    <property type="protein sequence ID" value="ENSORLP00000016728.2"/>
    <property type="gene ID" value="ENSORLG00000013346.2"/>
</dbReference>
<dbReference type="InParanoid" id="H2MDS7"/>
<organism evidence="2 3">
    <name type="scientific">Oryzias latipes</name>
    <name type="common">Japanese rice fish</name>
    <name type="synonym">Japanese killifish</name>
    <dbReference type="NCBI Taxonomy" id="8090"/>
    <lineage>
        <taxon>Eukaryota</taxon>
        <taxon>Metazoa</taxon>
        <taxon>Chordata</taxon>
        <taxon>Craniata</taxon>
        <taxon>Vertebrata</taxon>
        <taxon>Euteleostomi</taxon>
        <taxon>Actinopterygii</taxon>
        <taxon>Neopterygii</taxon>
        <taxon>Teleostei</taxon>
        <taxon>Neoteleostei</taxon>
        <taxon>Acanthomorphata</taxon>
        <taxon>Ovalentaria</taxon>
        <taxon>Atherinomorphae</taxon>
        <taxon>Beloniformes</taxon>
        <taxon>Adrianichthyidae</taxon>
        <taxon>Oryziinae</taxon>
        <taxon>Oryzias</taxon>
    </lineage>
</organism>
<dbReference type="SUPFAM" id="SSF52266">
    <property type="entry name" value="SGNH hydrolase"/>
    <property type="match status" value="2"/>
</dbReference>
<proteinExistence type="predicted"/>
<accession>H2MDS7</accession>
<dbReference type="InterPro" id="IPR038885">
    <property type="entry name" value="PLB1"/>
</dbReference>
<dbReference type="InterPro" id="IPR036514">
    <property type="entry name" value="SGNH_hydro_sf"/>
</dbReference>
<dbReference type="PANTHER" id="PTHR21325">
    <property type="entry name" value="PHOSPHOLIPASE B, PLB1"/>
    <property type="match status" value="1"/>
</dbReference>
<reference evidence="2" key="2">
    <citation type="submission" date="2025-08" db="UniProtKB">
        <authorList>
            <consortium name="Ensembl"/>
        </authorList>
    </citation>
    <scope>IDENTIFICATION</scope>
    <source>
        <strain evidence="2">Hd-rR</strain>
    </source>
</reference>
<evidence type="ECO:0000256" key="1">
    <source>
        <dbReference type="SAM" id="Phobius"/>
    </source>
</evidence>
<dbReference type="PANTHER" id="PTHR21325:SF52">
    <property type="entry name" value="PHOSPHOLIPASE B1, MEMBRANE-ASSOCIATED"/>
    <property type="match status" value="1"/>
</dbReference>
<dbReference type="GO" id="GO:0004623">
    <property type="term" value="F:phospholipase A2 activity"/>
    <property type="evidence" value="ECO:0000318"/>
    <property type="project" value="GO_Central"/>
</dbReference>
<dbReference type="InterPro" id="IPR001087">
    <property type="entry name" value="GDSL"/>
</dbReference>
<name>H2MDS7_ORYLA</name>
<feature type="transmembrane region" description="Helical" evidence="1">
    <location>
        <begin position="1035"/>
        <end position="1059"/>
    </location>
</feature>
<reference evidence="2 3" key="1">
    <citation type="journal article" date="2007" name="Nature">
        <title>The medaka draft genome and insights into vertebrate genome evolution.</title>
        <authorList>
            <person name="Kasahara M."/>
            <person name="Naruse K."/>
            <person name="Sasaki S."/>
            <person name="Nakatani Y."/>
            <person name="Qu W."/>
            <person name="Ahsan B."/>
            <person name="Yamada T."/>
            <person name="Nagayasu Y."/>
            <person name="Doi K."/>
            <person name="Kasai Y."/>
            <person name="Jindo T."/>
            <person name="Kobayashi D."/>
            <person name="Shimada A."/>
            <person name="Toyoda A."/>
            <person name="Kuroki Y."/>
            <person name="Fujiyama A."/>
            <person name="Sasaki T."/>
            <person name="Shimizu A."/>
            <person name="Asakawa S."/>
            <person name="Shimizu N."/>
            <person name="Hashimoto S."/>
            <person name="Yang J."/>
            <person name="Lee Y."/>
            <person name="Matsushima K."/>
            <person name="Sugano S."/>
            <person name="Sakaizumi M."/>
            <person name="Narita T."/>
            <person name="Ohishi K."/>
            <person name="Haga S."/>
            <person name="Ohta F."/>
            <person name="Nomoto H."/>
            <person name="Nogata K."/>
            <person name="Morishita T."/>
            <person name="Endo T."/>
            <person name="Shin-I T."/>
            <person name="Takeda H."/>
            <person name="Morishita S."/>
            <person name="Kohara Y."/>
        </authorList>
    </citation>
    <scope>NUCLEOTIDE SEQUENCE [LARGE SCALE GENOMIC DNA]</scope>
    <source>
        <strain evidence="2 3">Hd-rR</strain>
    </source>
</reference>
<keyword evidence="1" id="KW-0472">Membrane</keyword>
<dbReference type="Proteomes" id="UP000001038">
    <property type="component" value="Chromosome 22"/>
</dbReference>
<dbReference type="AlphaFoldDB" id="H2MDS7"/>
<gene>
    <name evidence="2" type="primary">plb1</name>
</gene>
<protein>
    <submittedName>
        <fullName evidence="2">Phospholipase B1</fullName>
    </submittedName>
</protein>
<dbReference type="HOGENOM" id="CLU_112501_0_0_1"/>
<keyword evidence="1" id="KW-0812">Transmembrane</keyword>
<dbReference type="Pfam" id="PF00657">
    <property type="entry name" value="Lipase_GDSL"/>
    <property type="match status" value="2"/>
</dbReference>
<dbReference type="eggNOG" id="KOG3670">
    <property type="taxonomic scope" value="Eukaryota"/>
</dbReference>
<dbReference type="GeneTree" id="ENSGT00530000063883"/>
<dbReference type="CDD" id="cd01824">
    <property type="entry name" value="Phospholipase_B_like"/>
    <property type="match status" value="2"/>
</dbReference>
<dbReference type="GO" id="GO:0050253">
    <property type="term" value="F:retinyl-palmitate esterase activity"/>
    <property type="evidence" value="ECO:0000318"/>
    <property type="project" value="GO_Central"/>
</dbReference>
<dbReference type="GO" id="GO:0031526">
    <property type="term" value="C:brush border membrane"/>
    <property type="evidence" value="ECO:0000318"/>
    <property type="project" value="GO_Central"/>
</dbReference>
<evidence type="ECO:0000313" key="2">
    <source>
        <dbReference type="Ensembl" id="ENSORLP00000016728.2"/>
    </source>
</evidence>
<keyword evidence="1" id="KW-1133">Transmembrane helix</keyword>
<reference evidence="2" key="3">
    <citation type="submission" date="2025-09" db="UniProtKB">
        <authorList>
            <consortium name="Ensembl"/>
        </authorList>
    </citation>
    <scope>IDENTIFICATION</scope>
    <source>
        <strain evidence="2">Hd-rR</strain>
    </source>
</reference>
<dbReference type="Bgee" id="ENSORLG00000013346">
    <property type="expression patterns" value="Expressed in intestine and 6 other cell types or tissues"/>
</dbReference>
<keyword evidence="3" id="KW-1185">Reference proteome</keyword>
<dbReference type="STRING" id="8090.ENSORLP00000016728"/>
<dbReference type="GO" id="GO:0006644">
    <property type="term" value="P:phospholipid metabolic process"/>
    <property type="evidence" value="ECO:0000318"/>
    <property type="project" value="GO_Central"/>
</dbReference>
<sequence>MQIVFMNLFCHTGSHGAEVMEKSEKNIQSYIPALCSPTPVSSSGPTSVHSLTPADVTALHVLGIPASQRKEASRVLNRLTELLSMLNPDVTTEHVHQTSLQPRKLSKEAQDLALSIAHQETDWKVVLLFVPADVICTCSPQVAEDIKSSVQEVEAALLILQEKLHRTLIRVGVWSGSPDQDKCKCMGEDGMNQRLQRATVLQALQDSLHQLLENPRWQSRKGDFAVVMQSSPVILESQSPAENAQAVQTELALQLWTNLLQPSTNPAQALDIPCPTEERPFLRTQINSPTVTLRDASPWANNLGSDLTCVNRNPSPTTPTSVHELRPGDIKVVATVGDSLTAANGVGAKTDNILLLLTEYRGLSWSIGGDENLTTVTTLPNILREFNPALTGYSTGTGNKDSPNAFLNVAVPGAKSDDMVTQVRSLVEKMKNDARINFNDDWKVITMFIGGNDICDYCANSIQYSARNVVTRISQALDILHNEVPRAIVNLVEMLYIPPLRELHTDPSLGCPTWFVGFICSCIVKPREGSAEVQQIHELNRAYQLAMRDLIDSGRYDTHENFTVVLQPFFRDVVLPRLPDGRPDRSYFAPDCFHLSQKAHTAMAQALWNNMLEPVGDKTFTQNFTDGIELKCPSETNPFIRTAINSNYTYKGPPPTSAPVTNWGSDFSCENTAPSNTVPTSAHKVRPGDIKVVGALGDSLTAGFGARAENLLELRNEDRGVSWSIGGDETLETVTTLPNILKKFNPNIKGMSFGVGKEQTGFNMAISGAKISGIPGQVRTLIDTMKADPSVDFENDWKLVTLFIGGNDLCQYCTDRVTHSPKNYSHHMMTSLDMLYEEVPRVIVNVLEILEIEHLRKIKRNTLGCNLIQQFVCPCFLDPGEDSPELSEVKRANRQMQVETSNLVYGGRYDGREDFAVVVQPFFRNSILPLTADGKPDTTYFSVDCFHFSERGQADMANAVWNNMLEPVDEKQTYNNFRNNRSNIKCPTEEHPYIFTKFNSMPTLSTTKGPGPSTVVPPLSTDDPSKTDCSGKVQAWLAAVLAVVGLLVGGAATGLFFYCKNKRSKKKQSGVEMRGTTF</sequence>
<evidence type="ECO:0000313" key="3">
    <source>
        <dbReference type="Proteomes" id="UP000001038"/>
    </source>
</evidence>
<dbReference type="InterPro" id="IPR035547">
    <property type="entry name" value="Phospholipase_B"/>
</dbReference>